<evidence type="ECO:0000256" key="1">
    <source>
        <dbReference type="SAM" id="MobiDB-lite"/>
    </source>
</evidence>
<dbReference type="SUPFAM" id="SSF48097">
    <property type="entry name" value="Regulator of G-protein signaling, RGS"/>
    <property type="match status" value="1"/>
</dbReference>
<dbReference type="Proteomes" id="UP000054350">
    <property type="component" value="Unassembled WGS sequence"/>
</dbReference>
<dbReference type="EMBL" id="GG745332">
    <property type="protein sequence ID" value="KNE58043.1"/>
    <property type="molecule type" value="Genomic_DNA"/>
</dbReference>
<feature type="compositionally biased region" description="Low complexity" evidence="1">
    <location>
        <begin position="174"/>
        <end position="185"/>
    </location>
</feature>
<name>A0A0L0S649_ALLM3</name>
<organism evidence="2 3">
    <name type="scientific">Allomyces macrogynus (strain ATCC 38327)</name>
    <name type="common">Allomyces javanicus var. macrogynus</name>
    <dbReference type="NCBI Taxonomy" id="578462"/>
    <lineage>
        <taxon>Eukaryota</taxon>
        <taxon>Fungi</taxon>
        <taxon>Fungi incertae sedis</taxon>
        <taxon>Blastocladiomycota</taxon>
        <taxon>Blastocladiomycetes</taxon>
        <taxon>Blastocladiales</taxon>
        <taxon>Blastocladiaceae</taxon>
        <taxon>Allomyces</taxon>
    </lineage>
</organism>
<reference evidence="2 3" key="1">
    <citation type="submission" date="2009-11" db="EMBL/GenBank/DDBJ databases">
        <title>Annotation of Allomyces macrogynus ATCC 38327.</title>
        <authorList>
            <consortium name="The Broad Institute Genome Sequencing Platform"/>
            <person name="Russ C."/>
            <person name="Cuomo C."/>
            <person name="Burger G."/>
            <person name="Gray M.W."/>
            <person name="Holland P.W.H."/>
            <person name="King N."/>
            <person name="Lang F.B.F."/>
            <person name="Roger A.J."/>
            <person name="Ruiz-Trillo I."/>
            <person name="Young S.K."/>
            <person name="Zeng Q."/>
            <person name="Gargeya S."/>
            <person name="Fitzgerald M."/>
            <person name="Haas B."/>
            <person name="Abouelleil A."/>
            <person name="Alvarado L."/>
            <person name="Arachchi H.M."/>
            <person name="Berlin A."/>
            <person name="Chapman S.B."/>
            <person name="Gearin G."/>
            <person name="Goldberg J."/>
            <person name="Griggs A."/>
            <person name="Gujja S."/>
            <person name="Hansen M."/>
            <person name="Heiman D."/>
            <person name="Howarth C."/>
            <person name="Larimer J."/>
            <person name="Lui A."/>
            <person name="MacDonald P.J.P."/>
            <person name="McCowen C."/>
            <person name="Montmayeur A."/>
            <person name="Murphy C."/>
            <person name="Neiman D."/>
            <person name="Pearson M."/>
            <person name="Priest M."/>
            <person name="Roberts A."/>
            <person name="Saif S."/>
            <person name="Shea T."/>
            <person name="Sisk P."/>
            <person name="Stolte C."/>
            <person name="Sykes S."/>
            <person name="Wortman J."/>
            <person name="Nusbaum C."/>
            <person name="Birren B."/>
        </authorList>
    </citation>
    <scope>NUCLEOTIDE SEQUENCE [LARGE SCALE GENOMIC DNA]</scope>
    <source>
        <strain evidence="2 3">ATCC 38327</strain>
    </source>
</reference>
<gene>
    <name evidence="2" type="ORF">AMAG_04869</name>
</gene>
<dbReference type="OrthoDB" id="196547at2759"/>
<evidence type="ECO:0000313" key="2">
    <source>
        <dbReference type="EMBL" id="KNE58043.1"/>
    </source>
</evidence>
<feature type="compositionally biased region" description="Low complexity" evidence="1">
    <location>
        <begin position="96"/>
        <end position="112"/>
    </location>
</feature>
<dbReference type="Gene3D" id="1.10.167.10">
    <property type="entry name" value="Regulator of G-protein Signalling 4, domain 2"/>
    <property type="match status" value="1"/>
</dbReference>
<protein>
    <recommendedName>
        <fullName evidence="4">RGS domain-containing protein</fullName>
    </recommendedName>
</protein>
<feature type="compositionally biased region" description="Low complexity" evidence="1">
    <location>
        <begin position="191"/>
        <end position="200"/>
    </location>
</feature>
<dbReference type="VEuPathDB" id="FungiDB:AMAG_04869"/>
<feature type="region of interest" description="Disordered" evidence="1">
    <location>
        <begin position="432"/>
        <end position="470"/>
    </location>
</feature>
<reference evidence="3" key="2">
    <citation type="submission" date="2009-11" db="EMBL/GenBank/DDBJ databases">
        <title>The Genome Sequence of Allomyces macrogynus strain ATCC 38327.</title>
        <authorList>
            <consortium name="The Broad Institute Genome Sequencing Platform"/>
            <person name="Russ C."/>
            <person name="Cuomo C."/>
            <person name="Shea T."/>
            <person name="Young S.K."/>
            <person name="Zeng Q."/>
            <person name="Koehrsen M."/>
            <person name="Haas B."/>
            <person name="Borodovsky M."/>
            <person name="Guigo R."/>
            <person name="Alvarado L."/>
            <person name="Berlin A."/>
            <person name="Borenstein D."/>
            <person name="Chen Z."/>
            <person name="Engels R."/>
            <person name="Freedman E."/>
            <person name="Gellesch M."/>
            <person name="Goldberg J."/>
            <person name="Griggs A."/>
            <person name="Gujja S."/>
            <person name="Heiman D."/>
            <person name="Hepburn T."/>
            <person name="Howarth C."/>
            <person name="Jen D."/>
            <person name="Larson L."/>
            <person name="Lewis B."/>
            <person name="Mehta T."/>
            <person name="Park D."/>
            <person name="Pearson M."/>
            <person name="Roberts A."/>
            <person name="Saif S."/>
            <person name="Shenoy N."/>
            <person name="Sisk P."/>
            <person name="Stolte C."/>
            <person name="Sykes S."/>
            <person name="Walk T."/>
            <person name="White J."/>
            <person name="Yandava C."/>
            <person name="Burger G."/>
            <person name="Gray M.W."/>
            <person name="Holland P.W.H."/>
            <person name="King N."/>
            <person name="Lang F.B.F."/>
            <person name="Roger A.J."/>
            <person name="Ruiz-Trillo I."/>
            <person name="Lander E."/>
            <person name="Nusbaum C."/>
        </authorList>
    </citation>
    <scope>NUCLEOTIDE SEQUENCE [LARGE SCALE GENOMIC DNA]</scope>
    <source>
        <strain evidence="3">ATCC 38327</strain>
    </source>
</reference>
<accession>A0A0L0S649</accession>
<dbReference type="InterPro" id="IPR044926">
    <property type="entry name" value="RGS_subdomain_2"/>
</dbReference>
<feature type="region of interest" description="Disordered" evidence="1">
    <location>
        <begin position="96"/>
        <end position="210"/>
    </location>
</feature>
<evidence type="ECO:0008006" key="4">
    <source>
        <dbReference type="Google" id="ProtNLM"/>
    </source>
</evidence>
<feature type="compositionally biased region" description="Low complexity" evidence="1">
    <location>
        <begin position="9"/>
        <end position="33"/>
    </location>
</feature>
<feature type="region of interest" description="Disordered" evidence="1">
    <location>
        <begin position="1"/>
        <end position="40"/>
    </location>
</feature>
<feature type="region of interest" description="Disordered" evidence="1">
    <location>
        <begin position="507"/>
        <end position="545"/>
    </location>
</feature>
<sequence>MKSFRQSKARGSSGGRPAAGTWFARATRAASTRRQGRRQKPKITDACPCAKCQLLGSLATRARAHCEEEHGWWWGWGSETRSGRGRSSSFSRNVNVNVNVNGTTNPRTSTTTIDDKWTAPANDRSPARSHQALSAPTARPATIDKMPGGDSTSSRSQRKGRPEALSLQPSVNVGKSSSSTKGPRTPRTPKTPKTPTNGGSSSPGPVRQFRRQSTSATDLMVDYYANTVSPGTPRSAFQLPDQVPPLPGTKVAADGEAADGNVNVEEEERGSQSVDAWSIPDVSIAECNRIGVNRLLVSRIPMCYFLGHFLDQFAPENLFFMLDVLVFHTHPAVVFDTYLAGSAPLELNLPDTLRMQALNSWAMSDPVECFETVRAGVMTMLDSYWIAYKKSSIWRNLVAQHPEGDDEGEPGYTVADLNAAITHLVTQLNNRYPAGGPVNGGSPSRGMRRMGLDGSGPGSRRGSQDDGEVGPHALIRQKTCDFINFCCDGEIPEEVLLQMYPGALGKKHRKANKKGSSSNHGSDSESHTSGPSGILRFFGLGKKHK</sequence>
<proteinExistence type="predicted"/>
<dbReference type="InterPro" id="IPR036305">
    <property type="entry name" value="RGS_sf"/>
</dbReference>
<dbReference type="AlphaFoldDB" id="A0A0L0S649"/>
<dbReference type="STRING" id="578462.A0A0L0S649"/>
<keyword evidence="3" id="KW-1185">Reference proteome</keyword>
<evidence type="ECO:0000313" key="3">
    <source>
        <dbReference type="Proteomes" id="UP000054350"/>
    </source>
</evidence>